<name>A0A9W8G3P1_9FUNG</name>
<dbReference type="EMBL" id="JANBTW010000086">
    <property type="protein sequence ID" value="KAJ2672259.1"/>
    <property type="molecule type" value="Genomic_DNA"/>
</dbReference>
<proteinExistence type="predicted"/>
<dbReference type="Proteomes" id="UP001151518">
    <property type="component" value="Unassembled WGS sequence"/>
</dbReference>
<evidence type="ECO:0000313" key="2">
    <source>
        <dbReference type="Proteomes" id="UP001151518"/>
    </source>
</evidence>
<sequence>MSNSEHNGDDVLNITIVKYHSGLGQPGIMPPKLSSTVEITRPPTQSAKVVKTEYTDNKPSNSREGEMTDSTGLTTVLAMVDELKALPAKPTPGGPDVFGANTVVVVREGRKVVWGYNPGGGCNAAEDPSEFHASVTDDHRAKFIDIVNKIDSASNGVVA</sequence>
<comment type="caution">
    <text evidence="1">The sequence shown here is derived from an EMBL/GenBank/DDBJ whole genome shotgun (WGS) entry which is preliminary data.</text>
</comment>
<protein>
    <submittedName>
        <fullName evidence="1">Uncharacterized protein</fullName>
    </submittedName>
</protein>
<gene>
    <name evidence="1" type="ORF">GGI25_005186</name>
</gene>
<reference evidence="1" key="1">
    <citation type="submission" date="2022-07" db="EMBL/GenBank/DDBJ databases">
        <title>Phylogenomic reconstructions and comparative analyses of Kickxellomycotina fungi.</title>
        <authorList>
            <person name="Reynolds N.K."/>
            <person name="Stajich J.E."/>
            <person name="Barry K."/>
            <person name="Grigoriev I.V."/>
            <person name="Crous P."/>
            <person name="Smith M.E."/>
        </authorList>
    </citation>
    <scope>NUCLEOTIDE SEQUENCE</scope>
    <source>
        <strain evidence="1">NRRL 3115</strain>
    </source>
</reference>
<accession>A0A9W8G3P1</accession>
<dbReference type="AlphaFoldDB" id="A0A9W8G3P1"/>
<evidence type="ECO:0000313" key="1">
    <source>
        <dbReference type="EMBL" id="KAJ2672259.1"/>
    </source>
</evidence>
<organism evidence="1 2">
    <name type="scientific">Coemansia spiralis</name>
    <dbReference type="NCBI Taxonomy" id="417178"/>
    <lineage>
        <taxon>Eukaryota</taxon>
        <taxon>Fungi</taxon>
        <taxon>Fungi incertae sedis</taxon>
        <taxon>Zoopagomycota</taxon>
        <taxon>Kickxellomycotina</taxon>
        <taxon>Kickxellomycetes</taxon>
        <taxon>Kickxellales</taxon>
        <taxon>Kickxellaceae</taxon>
        <taxon>Coemansia</taxon>
    </lineage>
</organism>
<dbReference type="OrthoDB" id="5520252at2759"/>